<keyword evidence="1" id="KW-0812">Transmembrane</keyword>
<keyword evidence="1" id="KW-1133">Transmembrane helix</keyword>
<keyword evidence="3" id="KW-1185">Reference proteome</keyword>
<protein>
    <submittedName>
        <fullName evidence="2 4">Uncharacterized protein</fullName>
    </submittedName>
</protein>
<dbReference type="EMBL" id="UYRR01031799">
    <property type="protein sequence ID" value="VDK52655.1"/>
    <property type="molecule type" value="Genomic_DNA"/>
</dbReference>
<gene>
    <name evidence="2" type="ORF">ASIM_LOCUS14527</name>
</gene>
<reference evidence="4" key="1">
    <citation type="submission" date="2017-02" db="UniProtKB">
        <authorList>
            <consortium name="WormBaseParasite"/>
        </authorList>
    </citation>
    <scope>IDENTIFICATION</scope>
</reference>
<evidence type="ECO:0000313" key="2">
    <source>
        <dbReference type="EMBL" id="VDK52655.1"/>
    </source>
</evidence>
<evidence type="ECO:0000256" key="1">
    <source>
        <dbReference type="SAM" id="Phobius"/>
    </source>
</evidence>
<feature type="transmembrane region" description="Helical" evidence="1">
    <location>
        <begin position="203"/>
        <end position="225"/>
    </location>
</feature>
<dbReference type="WBParaSite" id="ASIM_0001511701-mRNA-1">
    <property type="protein sequence ID" value="ASIM_0001511701-mRNA-1"/>
    <property type="gene ID" value="ASIM_0001511701"/>
</dbReference>
<evidence type="ECO:0000313" key="3">
    <source>
        <dbReference type="Proteomes" id="UP000267096"/>
    </source>
</evidence>
<sequence>MEPKVLLLLNSTLIIIISFLTDYWINISYHINNVPTQCHLTNYVYYSTLQCALQYRILITQHSNLFRQCNDLTGYKCELQSLNRFVSEGIRGNISRWGLLYAQSCSSFIWDRKWRSPACNPINDILGLGLGALGLFLLPIGIYCSRNNENTLRTAFALGASTVSFAGAVVLSLINIHQINVQQSETTMIDSIVDEWVHAEPGWSLLSGALGSILLAVCAYLYMAATKRKRFRQRSMRRRRQMQTAIMSSCKQEVALAIRAKMTVI</sequence>
<evidence type="ECO:0000313" key="4">
    <source>
        <dbReference type="WBParaSite" id="ASIM_0001511701-mRNA-1"/>
    </source>
</evidence>
<feature type="transmembrane region" description="Helical" evidence="1">
    <location>
        <begin position="7"/>
        <end position="25"/>
    </location>
</feature>
<name>A0A0M3K2H2_ANISI</name>
<keyword evidence="1" id="KW-0472">Membrane</keyword>
<proteinExistence type="predicted"/>
<dbReference type="OrthoDB" id="5837217at2759"/>
<reference evidence="2 3" key="2">
    <citation type="submission" date="2018-11" db="EMBL/GenBank/DDBJ databases">
        <authorList>
            <consortium name="Pathogen Informatics"/>
        </authorList>
    </citation>
    <scope>NUCLEOTIDE SEQUENCE [LARGE SCALE GENOMIC DNA]</scope>
</reference>
<feature type="transmembrane region" description="Helical" evidence="1">
    <location>
        <begin position="125"/>
        <end position="144"/>
    </location>
</feature>
<dbReference type="Proteomes" id="UP000267096">
    <property type="component" value="Unassembled WGS sequence"/>
</dbReference>
<dbReference type="Gene3D" id="1.20.140.150">
    <property type="match status" value="1"/>
</dbReference>
<accession>A0A0M3K2H2</accession>
<organism evidence="4">
    <name type="scientific">Anisakis simplex</name>
    <name type="common">Herring worm</name>
    <dbReference type="NCBI Taxonomy" id="6269"/>
    <lineage>
        <taxon>Eukaryota</taxon>
        <taxon>Metazoa</taxon>
        <taxon>Ecdysozoa</taxon>
        <taxon>Nematoda</taxon>
        <taxon>Chromadorea</taxon>
        <taxon>Rhabditida</taxon>
        <taxon>Spirurina</taxon>
        <taxon>Ascaridomorpha</taxon>
        <taxon>Ascaridoidea</taxon>
        <taxon>Anisakidae</taxon>
        <taxon>Anisakis</taxon>
        <taxon>Anisakis simplex complex</taxon>
    </lineage>
</organism>
<dbReference type="AlphaFoldDB" id="A0A0M3K2H2"/>
<feature type="transmembrane region" description="Helical" evidence="1">
    <location>
        <begin position="156"/>
        <end position="176"/>
    </location>
</feature>